<proteinExistence type="predicted"/>
<sequence>MEQNNDAKNQNNSEYTKLLNRMYSQQPAENTNAYSSQSLTVSESNIQPDNKILQQSSILTTQTSSCVMAGSQSQPASSNTLVFSQVYQEYISASQMPNGMQIPSQQQNVMQTAQNSPYFKANLLHNDNSQRNVSWGHIENNLPKLSNIQSSITSTPKNSNAYTKAVELPERMPEKTRFRVAEFVTDHLDSVPGEERFYNNLSTKLQEKFYAQKINRMSSTNNVSRDNMSKVMTREIIGINENVNWIAERDHILKKYPHKLMRKKPRSQAPRKHSTDGYLSSDIEYI</sequence>
<feature type="compositionally biased region" description="Basic residues" evidence="1">
    <location>
        <begin position="261"/>
        <end position="272"/>
    </location>
</feature>
<keyword evidence="3" id="KW-1185">Reference proteome</keyword>
<dbReference type="Proteomes" id="UP000789570">
    <property type="component" value="Unassembled WGS sequence"/>
</dbReference>
<evidence type="ECO:0000256" key="1">
    <source>
        <dbReference type="SAM" id="MobiDB-lite"/>
    </source>
</evidence>
<evidence type="ECO:0000313" key="3">
    <source>
        <dbReference type="Proteomes" id="UP000789570"/>
    </source>
</evidence>
<protein>
    <submittedName>
        <fullName evidence="2">10315_t:CDS:1</fullName>
    </submittedName>
</protein>
<organism evidence="2 3">
    <name type="scientific">Funneliformis caledonium</name>
    <dbReference type="NCBI Taxonomy" id="1117310"/>
    <lineage>
        <taxon>Eukaryota</taxon>
        <taxon>Fungi</taxon>
        <taxon>Fungi incertae sedis</taxon>
        <taxon>Mucoromycota</taxon>
        <taxon>Glomeromycotina</taxon>
        <taxon>Glomeromycetes</taxon>
        <taxon>Glomerales</taxon>
        <taxon>Glomeraceae</taxon>
        <taxon>Funneliformis</taxon>
    </lineage>
</organism>
<dbReference type="AlphaFoldDB" id="A0A9N8YKY5"/>
<evidence type="ECO:0000313" key="2">
    <source>
        <dbReference type="EMBL" id="CAG8435757.1"/>
    </source>
</evidence>
<dbReference type="EMBL" id="CAJVPQ010000002">
    <property type="protein sequence ID" value="CAG8435757.1"/>
    <property type="molecule type" value="Genomic_DNA"/>
</dbReference>
<accession>A0A9N8YKY5</accession>
<dbReference type="OrthoDB" id="2356808at2759"/>
<name>A0A9N8YKY5_9GLOM</name>
<comment type="caution">
    <text evidence="2">The sequence shown here is derived from an EMBL/GenBank/DDBJ whole genome shotgun (WGS) entry which is preliminary data.</text>
</comment>
<reference evidence="2" key="1">
    <citation type="submission" date="2021-06" db="EMBL/GenBank/DDBJ databases">
        <authorList>
            <person name="Kallberg Y."/>
            <person name="Tangrot J."/>
            <person name="Rosling A."/>
        </authorList>
    </citation>
    <scope>NUCLEOTIDE SEQUENCE</scope>
    <source>
        <strain evidence="2">UK204</strain>
    </source>
</reference>
<gene>
    <name evidence="2" type="ORF">FCALED_LOCUS34</name>
</gene>
<feature type="region of interest" description="Disordered" evidence="1">
    <location>
        <begin position="261"/>
        <end position="286"/>
    </location>
</feature>